<dbReference type="InterPro" id="IPR019657">
    <property type="entry name" value="ComFB"/>
</dbReference>
<evidence type="ECO:0000313" key="1">
    <source>
        <dbReference type="EMBL" id="SEQ64149.1"/>
    </source>
</evidence>
<reference evidence="1 2" key="1">
    <citation type="submission" date="2016-10" db="EMBL/GenBank/DDBJ databases">
        <authorList>
            <person name="de Groot N.N."/>
        </authorList>
    </citation>
    <scope>NUCLEOTIDE SEQUENCE [LARGE SCALE GENOMIC DNA]</scope>
    <source>
        <strain evidence="1 2">B25</strain>
    </source>
</reference>
<keyword evidence="2" id="KW-1185">Reference proteome</keyword>
<accession>A0A1H9HP77</accession>
<dbReference type="RefSeq" id="WP_074644480.1">
    <property type="nucleotide sequence ID" value="NZ_FOFU01000007.1"/>
</dbReference>
<dbReference type="EMBL" id="FOFU01000007">
    <property type="protein sequence ID" value="SEQ64149.1"/>
    <property type="molecule type" value="Genomic_DNA"/>
</dbReference>
<dbReference type="Proteomes" id="UP000182360">
    <property type="component" value="Unassembled WGS sequence"/>
</dbReference>
<sequence>MNVHNLMEDVVIKAVNTLYDRVKGENVPWLTCDCENCRLDTVSYVLNRIPPKYVVSGRGVTHNVEYLASSQLLADIDSMALEGMRTVSTTKRPFHNENRQDCEIHGSSAKAEPAFNFFTFMGVVLDGNTFEPVTNATITLKMDGKVAEMVDKTWSNPFHLVPSTKGVYSFWVKSLPAKESGERQYFHFSIEIKAEGYSESVYHFEVPIMSEECVRQTLDSTYTLKMKDLVIFKK</sequence>
<gene>
    <name evidence="1" type="ORF">SAMN04487977_10796</name>
</gene>
<dbReference type="AlphaFoldDB" id="A0A1H9HP77"/>
<proteinExistence type="predicted"/>
<protein>
    <submittedName>
        <fullName evidence="1">Competence protein ComFB</fullName>
    </submittedName>
</protein>
<dbReference type="STRING" id="163.SAMN04487775_101529"/>
<evidence type="ECO:0000313" key="2">
    <source>
        <dbReference type="Proteomes" id="UP000182360"/>
    </source>
</evidence>
<dbReference type="Pfam" id="PF10719">
    <property type="entry name" value="ComFB"/>
    <property type="match status" value="1"/>
</dbReference>
<dbReference type="OrthoDB" id="357845at2"/>
<organism evidence="1 2">
    <name type="scientific">Treponema bryantii</name>
    <dbReference type="NCBI Taxonomy" id="163"/>
    <lineage>
        <taxon>Bacteria</taxon>
        <taxon>Pseudomonadati</taxon>
        <taxon>Spirochaetota</taxon>
        <taxon>Spirochaetia</taxon>
        <taxon>Spirochaetales</taxon>
        <taxon>Treponemataceae</taxon>
        <taxon>Treponema</taxon>
    </lineage>
</organism>
<name>A0A1H9HP77_9SPIR</name>